<evidence type="ECO:0000313" key="12">
    <source>
        <dbReference type="EnsemblMetazoa" id="GMOY007136-PA"/>
    </source>
</evidence>
<dbReference type="GO" id="GO:0005874">
    <property type="term" value="C:microtubule"/>
    <property type="evidence" value="ECO:0007669"/>
    <property type="project" value="UniProtKB-KW"/>
</dbReference>
<organism evidence="12 13">
    <name type="scientific">Glossina morsitans morsitans</name>
    <name type="common">Savannah tsetse fly</name>
    <dbReference type="NCBI Taxonomy" id="37546"/>
    <lineage>
        <taxon>Eukaryota</taxon>
        <taxon>Metazoa</taxon>
        <taxon>Ecdysozoa</taxon>
        <taxon>Arthropoda</taxon>
        <taxon>Hexapoda</taxon>
        <taxon>Insecta</taxon>
        <taxon>Pterygota</taxon>
        <taxon>Neoptera</taxon>
        <taxon>Endopterygota</taxon>
        <taxon>Diptera</taxon>
        <taxon>Brachycera</taxon>
        <taxon>Muscomorpha</taxon>
        <taxon>Hippoboscoidea</taxon>
        <taxon>Glossinidae</taxon>
        <taxon>Glossina</taxon>
    </lineage>
</organism>
<comment type="function">
    <text evidence="10">Acts as one of several non-catalytic accessory components of the cytoplasmic dynein 1 complex that are thought to be involved in linking dynein to cargos and to adapter proteins that regulate dynein function. Cytoplasmic dynein 1 acts as a motor for the intracellular retrograde motility of vesicles and organelles along microtubules. May play a role in binding dynein to membranous organelles or chromosomes.</text>
</comment>
<keyword evidence="2 10" id="KW-0813">Transport</keyword>
<comment type="subcellular location">
    <subcellularLocation>
        <location evidence="1 10">Cytoplasm</location>
        <location evidence="1 10">Cytoskeleton</location>
    </subcellularLocation>
</comment>
<feature type="region of interest" description="Disordered" evidence="11">
    <location>
        <begin position="502"/>
        <end position="528"/>
    </location>
</feature>
<dbReference type="InterPro" id="IPR022780">
    <property type="entry name" value="Dynein_light_int_chain"/>
</dbReference>
<dbReference type="EMBL" id="CCAG010002137">
    <property type="status" value="NOT_ANNOTATED_CDS"/>
    <property type="molecule type" value="Genomic_DNA"/>
</dbReference>
<dbReference type="STRING" id="37546.A0A1B0G1I2"/>
<evidence type="ECO:0000256" key="3">
    <source>
        <dbReference type="ARBA" id="ARBA00022490"/>
    </source>
</evidence>
<dbReference type="EnsemblMetazoa" id="GMOY007136-RA">
    <property type="protein sequence ID" value="GMOY007136-PA"/>
    <property type="gene ID" value="GMOY007136"/>
</dbReference>
<keyword evidence="7 10" id="KW-0243">Dynein</keyword>
<accession>A0A1B0G1I2</accession>
<keyword evidence="4 10" id="KW-0493">Microtubule</keyword>
<dbReference type="GO" id="GO:0005813">
    <property type="term" value="C:centrosome"/>
    <property type="evidence" value="ECO:0007669"/>
    <property type="project" value="TreeGrafter"/>
</dbReference>
<dbReference type="PANTHER" id="PTHR12688:SF0">
    <property type="entry name" value="DYNEIN LIGHT INTERMEDIATE CHAIN"/>
    <property type="match status" value="1"/>
</dbReference>
<dbReference type="AlphaFoldDB" id="A0A1B0G1I2"/>
<evidence type="ECO:0000313" key="13">
    <source>
        <dbReference type="Proteomes" id="UP000092444"/>
    </source>
</evidence>
<protein>
    <recommendedName>
        <fullName evidence="10">Dynein light intermediate chain</fullName>
    </recommendedName>
</protein>
<keyword evidence="13" id="KW-1185">Reference proteome</keyword>
<feature type="compositionally biased region" description="Low complexity" evidence="11">
    <location>
        <begin position="504"/>
        <end position="523"/>
    </location>
</feature>
<keyword evidence="8 10" id="KW-0505">Motor protein</keyword>
<reference evidence="12" key="1">
    <citation type="submission" date="2020-05" db="UniProtKB">
        <authorList>
            <consortium name="EnsemblMetazoa"/>
        </authorList>
    </citation>
    <scope>IDENTIFICATION</scope>
    <source>
        <strain evidence="12">Yale</strain>
    </source>
</reference>
<comment type="subunit">
    <text evidence="10">Homodimer. The cytoplasmic dynein 1 complex consists of two catalytic heavy chains (HCs) and a number of non-catalytic subunits presented by intermediate chains (ICs).</text>
</comment>
<dbReference type="GO" id="GO:0005524">
    <property type="term" value="F:ATP binding"/>
    <property type="evidence" value="ECO:0007669"/>
    <property type="project" value="UniProtKB-KW"/>
</dbReference>
<comment type="similarity">
    <text evidence="10">Belongs to the dynein light intermediate chain family.</text>
</comment>
<evidence type="ECO:0000256" key="4">
    <source>
        <dbReference type="ARBA" id="ARBA00022701"/>
    </source>
</evidence>
<keyword evidence="9 10" id="KW-0206">Cytoskeleton</keyword>
<evidence type="ECO:0000256" key="7">
    <source>
        <dbReference type="ARBA" id="ARBA00023017"/>
    </source>
</evidence>
<evidence type="ECO:0000256" key="8">
    <source>
        <dbReference type="ARBA" id="ARBA00023175"/>
    </source>
</evidence>
<dbReference type="Pfam" id="PF05783">
    <property type="entry name" value="DLIC"/>
    <property type="match status" value="1"/>
</dbReference>
<dbReference type="GO" id="GO:0045504">
    <property type="term" value="F:dynein heavy chain binding"/>
    <property type="evidence" value="ECO:0007669"/>
    <property type="project" value="TreeGrafter"/>
</dbReference>
<dbReference type="Proteomes" id="UP000092444">
    <property type="component" value="Unassembled WGS sequence"/>
</dbReference>
<keyword evidence="5 10" id="KW-0547">Nucleotide-binding</keyword>
<evidence type="ECO:0000256" key="6">
    <source>
        <dbReference type="ARBA" id="ARBA00022840"/>
    </source>
</evidence>
<name>A0A1B0G1I2_GLOMM</name>
<evidence type="ECO:0000256" key="5">
    <source>
        <dbReference type="ARBA" id="ARBA00022741"/>
    </source>
</evidence>
<dbReference type="GO" id="GO:0000226">
    <property type="term" value="P:microtubule cytoskeleton organization"/>
    <property type="evidence" value="ECO:0007669"/>
    <property type="project" value="TreeGrafter"/>
</dbReference>
<evidence type="ECO:0000256" key="1">
    <source>
        <dbReference type="ARBA" id="ARBA00004245"/>
    </source>
</evidence>
<keyword evidence="3 10" id="KW-0963">Cytoplasm</keyword>
<proteinExistence type="inferred from homology"/>
<dbReference type="VEuPathDB" id="VectorBase:GMOY007136"/>
<dbReference type="GO" id="GO:0005868">
    <property type="term" value="C:cytoplasmic dynein complex"/>
    <property type="evidence" value="ECO:0007669"/>
    <property type="project" value="UniProtKB-UniRule"/>
</dbReference>
<dbReference type="InterPro" id="IPR008467">
    <property type="entry name" value="Dynein1_light_intermed_chain"/>
</dbReference>
<dbReference type="PANTHER" id="PTHR12688">
    <property type="entry name" value="DYNEIN LIGHT INTERMEDIATE CHAIN"/>
    <property type="match status" value="1"/>
</dbReference>
<evidence type="ECO:0000256" key="9">
    <source>
        <dbReference type="ARBA" id="ARBA00023212"/>
    </source>
</evidence>
<sequence length="585" mass="67217">MEMIKEKVSTILYLLISIKILKLNKKKNITYNNASSAFIKRLKEMNPPEKAPEQAPKIRVSRKTVLVFGDRATGKRTLIKKLQGGENPILGQGLKYAYLDIKDESEKDITRLNVWILDSIPGNENLLHMIINTTSYSQISIVLTVSMAQPWVWMDQLTDCSDMLLRHIENLRMDTKEKEDARQRLLQKWKNYSKENDINIPENCIQKINSTDENDSLTEEALKINIGLDIAVTDRMAELRKDYGFQDEHFAFLEQWIRRFCLQHGASLLYTNIKNEKNCAFLHELLIHRITGAQFCLPVQVVERDALLIPAGWDSLEKMGILPENKEPCQIEEFYSTLPGEKINEEEEILAKRKVEEESEPPPKTSSECKRKKEVTQISPVLLAYYFDIMHKKTGASPARREAMRISRGLDGLLDPETVDSITYVQFTEHLQTFFKIYNLLTCRSLSHKSISKFNSSYSQECFLRFALHKMQIHNELIGLNEKSCTCSRRKDLVAGSKKKVHCSGSSTSSSTSSSKSSYTTRSGRNLEGFPCLVHPENTTPPSSAEPELESDEEYKRLKECVSRLVIRSGYEDKRVPYVEFKTNY</sequence>
<evidence type="ECO:0000256" key="11">
    <source>
        <dbReference type="SAM" id="MobiDB-lite"/>
    </source>
</evidence>
<keyword evidence="6 10" id="KW-0067">ATP-binding</keyword>
<evidence type="ECO:0000256" key="10">
    <source>
        <dbReference type="RuleBase" id="RU366047"/>
    </source>
</evidence>
<evidence type="ECO:0000256" key="2">
    <source>
        <dbReference type="ARBA" id="ARBA00022448"/>
    </source>
</evidence>
<dbReference type="GO" id="GO:0007018">
    <property type="term" value="P:microtubule-based movement"/>
    <property type="evidence" value="ECO:0007669"/>
    <property type="project" value="InterPro"/>
</dbReference>